<organism evidence="2 3">
    <name type="scientific">Posidoniimonas corsicana</name>
    <dbReference type="NCBI Taxonomy" id="1938618"/>
    <lineage>
        <taxon>Bacteria</taxon>
        <taxon>Pseudomonadati</taxon>
        <taxon>Planctomycetota</taxon>
        <taxon>Planctomycetia</taxon>
        <taxon>Pirellulales</taxon>
        <taxon>Lacipirellulaceae</taxon>
        <taxon>Posidoniimonas</taxon>
    </lineage>
</organism>
<sequence length="443" mass="46963">MDRPRPHRRQSICAPVLRLLVAAPVLCLVGCQNNQQAHRDIYLRELRLQEDEIYRLEDCIQEYQGLIRQYRAEMHELRQQAGEPDAAPRPAPGAPRSLLDGPAQEDDFGLRPLDPPAEEDEVPEIDVPAIDLGEPAAAPPIDPPPIDPPPLDNGPTAPAPRGTAPESAPPIDIPPLDIPAAEPTAPAEPGSRYGPAEELPPLGQLGETPPFAPTHDGPSLPAEPLGSLAVESYAGPALETGEPTLVALIRPRTLLGQPAPFTGQASLMLIDPTNGADGEKLARWDFSSAEVAASWRPDAAEPVLDLAVVLPGGVPQDRELELWVRLVNQPHDQKVLEQSLLVLGRLASIDEALLADAPAPDALDEAAIAGNEPAPTAGDWRASSRSSVAQTGAGADSGWRQSDHAPEPNKIRLATHEAAPLPAPPAPKAASPQGGPMEWSPTR</sequence>
<comment type="caution">
    <text evidence="2">The sequence shown here is derived from an EMBL/GenBank/DDBJ whole genome shotgun (WGS) entry which is preliminary data.</text>
</comment>
<gene>
    <name evidence="2" type="ORF">KOR34_40150</name>
</gene>
<proteinExistence type="predicted"/>
<feature type="compositionally biased region" description="Low complexity" evidence="1">
    <location>
        <begin position="154"/>
        <end position="165"/>
    </location>
</feature>
<keyword evidence="3" id="KW-1185">Reference proteome</keyword>
<dbReference type="EMBL" id="SIHJ01000003">
    <property type="protein sequence ID" value="TWT32253.1"/>
    <property type="molecule type" value="Genomic_DNA"/>
</dbReference>
<feature type="compositionally biased region" description="Basic and acidic residues" evidence="1">
    <location>
        <begin position="401"/>
        <end position="410"/>
    </location>
</feature>
<accession>A0A5C5V2T6</accession>
<feature type="compositionally biased region" description="Pro residues" evidence="1">
    <location>
        <begin position="137"/>
        <end position="152"/>
    </location>
</feature>
<dbReference type="Proteomes" id="UP000316714">
    <property type="component" value="Unassembled WGS sequence"/>
</dbReference>
<name>A0A5C5V2T6_9BACT</name>
<feature type="region of interest" description="Disordered" evidence="1">
    <location>
        <begin position="77"/>
        <end position="120"/>
    </location>
</feature>
<reference evidence="2 3" key="1">
    <citation type="submission" date="2019-02" db="EMBL/GenBank/DDBJ databases">
        <title>Deep-cultivation of Planctomycetes and their phenomic and genomic characterization uncovers novel biology.</title>
        <authorList>
            <person name="Wiegand S."/>
            <person name="Jogler M."/>
            <person name="Boedeker C."/>
            <person name="Pinto D."/>
            <person name="Vollmers J."/>
            <person name="Rivas-Marin E."/>
            <person name="Kohn T."/>
            <person name="Peeters S.H."/>
            <person name="Heuer A."/>
            <person name="Rast P."/>
            <person name="Oberbeckmann S."/>
            <person name="Bunk B."/>
            <person name="Jeske O."/>
            <person name="Meyerdierks A."/>
            <person name="Storesund J.E."/>
            <person name="Kallscheuer N."/>
            <person name="Luecker S."/>
            <person name="Lage O.M."/>
            <person name="Pohl T."/>
            <person name="Merkel B.J."/>
            <person name="Hornburger P."/>
            <person name="Mueller R.-W."/>
            <person name="Bruemmer F."/>
            <person name="Labrenz M."/>
            <person name="Spormann A.M."/>
            <person name="Op Den Camp H."/>
            <person name="Overmann J."/>
            <person name="Amann R."/>
            <person name="Jetten M.S.M."/>
            <person name="Mascher T."/>
            <person name="Medema M.H."/>
            <person name="Devos D.P."/>
            <person name="Kaster A.-K."/>
            <person name="Ovreas L."/>
            <person name="Rohde M."/>
            <person name="Galperin M.Y."/>
            <person name="Jogler C."/>
        </authorList>
    </citation>
    <scope>NUCLEOTIDE SEQUENCE [LARGE SCALE GENOMIC DNA]</scope>
    <source>
        <strain evidence="2 3">KOR34</strain>
    </source>
</reference>
<dbReference type="AlphaFoldDB" id="A0A5C5V2T6"/>
<dbReference type="RefSeq" id="WP_146567461.1">
    <property type="nucleotide sequence ID" value="NZ_SIHJ01000003.1"/>
</dbReference>
<dbReference type="OrthoDB" id="289491at2"/>
<evidence type="ECO:0000256" key="1">
    <source>
        <dbReference type="SAM" id="MobiDB-lite"/>
    </source>
</evidence>
<feature type="compositionally biased region" description="Low complexity" evidence="1">
    <location>
        <begin position="178"/>
        <end position="189"/>
    </location>
</feature>
<feature type="compositionally biased region" description="Pro residues" evidence="1">
    <location>
        <begin position="167"/>
        <end position="177"/>
    </location>
</feature>
<evidence type="ECO:0000313" key="3">
    <source>
        <dbReference type="Proteomes" id="UP000316714"/>
    </source>
</evidence>
<evidence type="ECO:0000313" key="2">
    <source>
        <dbReference type="EMBL" id="TWT32253.1"/>
    </source>
</evidence>
<feature type="region of interest" description="Disordered" evidence="1">
    <location>
        <begin position="371"/>
        <end position="443"/>
    </location>
</feature>
<feature type="region of interest" description="Disordered" evidence="1">
    <location>
        <begin position="132"/>
        <end position="225"/>
    </location>
</feature>
<protein>
    <submittedName>
        <fullName evidence="2">Uncharacterized protein</fullName>
    </submittedName>
</protein>